<evidence type="ECO:0000313" key="4">
    <source>
        <dbReference type="Proteomes" id="UP000234881"/>
    </source>
</evidence>
<reference evidence="3 4" key="1">
    <citation type="submission" date="2018-01" db="EMBL/GenBank/DDBJ databases">
        <title>The draft genome sequence of Cohaesibacter sp. H1304.</title>
        <authorList>
            <person name="Wang N.-N."/>
            <person name="Du Z.-J."/>
        </authorList>
    </citation>
    <scope>NUCLEOTIDE SEQUENCE [LARGE SCALE GENOMIC DNA]</scope>
    <source>
        <strain evidence="3 4">H1304</strain>
    </source>
</reference>
<evidence type="ECO:0000313" key="3">
    <source>
        <dbReference type="EMBL" id="PLW77188.1"/>
    </source>
</evidence>
<dbReference type="Proteomes" id="UP000234881">
    <property type="component" value="Unassembled WGS sequence"/>
</dbReference>
<organism evidence="3 4">
    <name type="scientific">Cohaesibacter celericrescens</name>
    <dbReference type="NCBI Taxonomy" id="2067669"/>
    <lineage>
        <taxon>Bacteria</taxon>
        <taxon>Pseudomonadati</taxon>
        <taxon>Pseudomonadota</taxon>
        <taxon>Alphaproteobacteria</taxon>
        <taxon>Hyphomicrobiales</taxon>
        <taxon>Cohaesibacteraceae</taxon>
    </lineage>
</organism>
<proteinExistence type="predicted"/>
<feature type="compositionally biased region" description="Acidic residues" evidence="1">
    <location>
        <begin position="169"/>
        <end position="182"/>
    </location>
</feature>
<name>A0A2N5XRZ5_9HYPH</name>
<accession>A0A2N5XRZ5</accession>
<feature type="signal peptide" evidence="2">
    <location>
        <begin position="1"/>
        <end position="18"/>
    </location>
</feature>
<evidence type="ECO:0000256" key="2">
    <source>
        <dbReference type="SAM" id="SignalP"/>
    </source>
</evidence>
<keyword evidence="2" id="KW-0732">Signal</keyword>
<keyword evidence="4" id="KW-1185">Reference proteome</keyword>
<sequence length="732" mass="78723">MSLGLVMAMLLSPASLMAQTATTSTDVSAQTATTTASDVSTGTDSEMVIKENLFTVVPTQEQEVTDEATSVNLSFTGSANTQTPVDLRGLSASGFTRTVTVDGESITQVVVTKISNENDESVDLTTDSFSSQITLGSSTLDTATTISVDGNEDEFVSAVKALTATATNTEEEVVEEDSDTSEGTDTGSGASENDIAGAYETPEITAAEEEVEAVIDVRVTTEGCSVVVDEAQGVAKQQSKSQTYTDGALTSEDACSDSGTTFTIQKSYSVCEDVVDLTGLVANPQYISYYIDEDGTRTEISDCQPDTETSFTIVESEASCAVTIDVDSLKVIRNSALIYTNASNAQVKVQDCAVSETLEPYTLVADSYSCNMKHDFSAGYSAEMVMYTYEKEGVYYQATPCIDTSVKYTHEKVFVDDGVRICSMLVNSSAGTATPQYRTRITVDGEDQYIDECKPDTSATVGIYETTQGCEDPSVWTHDLNAGVSYGQSRFYYDTTLGREFITSCQSNAATYSHDITPTGWKYNDEGLVAQQLISVTIDVNGTVYPIATNYLAPGTTEVSYTYTGINDVADYSQRYYDGCYLMVPTNRSENYIRPDGTTYSNPIGQGLDLNEGDKCTREQETAVTYPKSTVSVSTKGNGRASVTMSNNTAVGVSYSTTFTALLPIKGGSARCMSQKSQDNSASVSYINYFQSNTRTKITYPADGTVSYSDWVMGPLAQYNTNSSSKYCRSTD</sequence>
<comment type="caution">
    <text evidence="3">The sequence shown here is derived from an EMBL/GenBank/DDBJ whole genome shotgun (WGS) entry which is preliminary data.</text>
</comment>
<dbReference type="EMBL" id="PKUQ01000019">
    <property type="protein sequence ID" value="PLW77188.1"/>
    <property type="molecule type" value="Genomic_DNA"/>
</dbReference>
<gene>
    <name evidence="3" type="ORF">C0081_10975</name>
</gene>
<dbReference type="AlphaFoldDB" id="A0A2N5XRZ5"/>
<feature type="region of interest" description="Disordered" evidence="1">
    <location>
        <begin position="166"/>
        <end position="195"/>
    </location>
</feature>
<feature type="chain" id="PRO_5014957085" evidence="2">
    <location>
        <begin position="19"/>
        <end position="732"/>
    </location>
</feature>
<evidence type="ECO:0000256" key="1">
    <source>
        <dbReference type="SAM" id="MobiDB-lite"/>
    </source>
</evidence>
<protein>
    <submittedName>
        <fullName evidence="3">Uncharacterized protein</fullName>
    </submittedName>
</protein>